<feature type="transmembrane region" description="Helical" evidence="1">
    <location>
        <begin position="95"/>
        <end position="112"/>
    </location>
</feature>
<feature type="transmembrane region" description="Helical" evidence="1">
    <location>
        <begin position="438"/>
        <end position="457"/>
    </location>
</feature>
<sequence>MNDTLRKSWIYLLGALFIVSSFIYLLKYTVDQGWITDGIKIGLGLAFGSGCVIGGLKWLQKKQQLVGEIVAGMGVAMLYTTFSFSGIYYAFWEPMTVFLCMIALTLGLSVLAFRIRLRLLMNISLLGGLLSPWMLRPETDQVFTLFLYLLVLNAAFFTVSLKHRWTELRLTSFIGTWILYAVYFLQFDPELGKLWSLPFRYALAAFGFYVIAFLVSSWKNNVNFDGLNLYLGIVNAIVFGLWSIIILDRIVPYSYPLIFMGVLYVALACIVQRLTRSFNGPVITKLVGGLLLILIASTQLGHHMAVKPLINVYFWTAIAIALLIAGTIKAYDSLKAVSIAIWFIVVLYWYTMTWSTPWGTWFGTFIPFLNWAALAWELLAAIGFYLSLRISFNKLGATENKLLAYVYSVISHLIIGGLLTVQIRNMIREYQLGSWMDFQLTLSIAWGIYALLLFLWGAYSRQSVYRIFGSIVLIAVAIKTLLFDLSGSETIYKVLVLFTLGVISFVIAYVNGRWKNTREVSQEISEEVPGEPSEESSGEMKI</sequence>
<feature type="transmembrane region" description="Helical" evidence="1">
    <location>
        <begin position="253"/>
        <end position="271"/>
    </location>
</feature>
<feature type="transmembrane region" description="Helical" evidence="1">
    <location>
        <begin position="119"/>
        <end position="135"/>
    </location>
</feature>
<accession>A0A229ULU7</accession>
<dbReference type="PANTHER" id="PTHR38434:SF1">
    <property type="entry name" value="BLL2549 PROTEIN"/>
    <property type="match status" value="1"/>
</dbReference>
<keyword evidence="1" id="KW-1133">Transmembrane helix</keyword>
<dbReference type="Proteomes" id="UP000215509">
    <property type="component" value="Unassembled WGS sequence"/>
</dbReference>
<comment type="caution">
    <text evidence="2">The sequence shown here is derived from an EMBL/GenBank/DDBJ whole genome shotgun (WGS) entry which is preliminary data.</text>
</comment>
<feature type="transmembrane region" description="Helical" evidence="1">
    <location>
        <begin position="464"/>
        <end position="485"/>
    </location>
</feature>
<dbReference type="AlphaFoldDB" id="A0A229ULU7"/>
<feature type="transmembrane region" description="Helical" evidence="1">
    <location>
        <begin position="402"/>
        <end position="423"/>
    </location>
</feature>
<dbReference type="InterPro" id="IPR019286">
    <property type="entry name" value="DUF2339_TM"/>
</dbReference>
<evidence type="ECO:0000313" key="3">
    <source>
        <dbReference type="Proteomes" id="UP000215509"/>
    </source>
</evidence>
<keyword evidence="1" id="KW-0812">Transmembrane</keyword>
<feature type="transmembrane region" description="Helical" evidence="1">
    <location>
        <begin position="141"/>
        <end position="161"/>
    </location>
</feature>
<protein>
    <recommendedName>
        <fullName evidence="4">DUF2339 domain-containing protein</fullName>
    </recommendedName>
</protein>
<evidence type="ECO:0008006" key="4">
    <source>
        <dbReference type="Google" id="ProtNLM"/>
    </source>
</evidence>
<feature type="transmembrane region" description="Helical" evidence="1">
    <location>
        <begin position="308"/>
        <end position="326"/>
    </location>
</feature>
<feature type="transmembrane region" description="Helical" evidence="1">
    <location>
        <begin position="491"/>
        <end position="510"/>
    </location>
</feature>
<feature type="transmembrane region" description="Helical" evidence="1">
    <location>
        <begin position="38"/>
        <end position="59"/>
    </location>
</feature>
<feature type="transmembrane region" description="Helical" evidence="1">
    <location>
        <begin position="197"/>
        <end position="215"/>
    </location>
</feature>
<dbReference type="Pfam" id="PF10101">
    <property type="entry name" value="DUF2339"/>
    <property type="match status" value="2"/>
</dbReference>
<name>A0A229ULU7_9BACL</name>
<evidence type="ECO:0000313" key="2">
    <source>
        <dbReference type="EMBL" id="OXM84390.1"/>
    </source>
</evidence>
<keyword evidence="3" id="KW-1185">Reference proteome</keyword>
<feature type="transmembrane region" description="Helical" evidence="1">
    <location>
        <begin position="66"/>
        <end position="89"/>
    </location>
</feature>
<feature type="transmembrane region" description="Helical" evidence="1">
    <location>
        <begin position="333"/>
        <end position="351"/>
    </location>
</feature>
<proteinExistence type="predicted"/>
<dbReference type="RefSeq" id="WP_094016961.1">
    <property type="nucleotide sequence ID" value="NZ_NMQW01000033.1"/>
</dbReference>
<feature type="transmembrane region" description="Helical" evidence="1">
    <location>
        <begin position="371"/>
        <end position="390"/>
    </location>
</feature>
<keyword evidence="1" id="KW-0472">Membrane</keyword>
<evidence type="ECO:0000256" key="1">
    <source>
        <dbReference type="SAM" id="Phobius"/>
    </source>
</evidence>
<dbReference type="OrthoDB" id="2508881at2"/>
<feature type="transmembrane region" description="Helical" evidence="1">
    <location>
        <begin position="168"/>
        <end position="185"/>
    </location>
</feature>
<dbReference type="PANTHER" id="PTHR38434">
    <property type="entry name" value="BLL2549 PROTEIN"/>
    <property type="match status" value="1"/>
</dbReference>
<reference evidence="2 3" key="1">
    <citation type="submission" date="2017-07" db="EMBL/GenBank/DDBJ databases">
        <title>Genome sequencing and assembly of Paenibacillus rigui.</title>
        <authorList>
            <person name="Mayilraj S."/>
        </authorList>
    </citation>
    <scope>NUCLEOTIDE SEQUENCE [LARGE SCALE GENOMIC DNA]</scope>
    <source>
        <strain evidence="2 3">JCM 16352</strain>
    </source>
</reference>
<organism evidence="2 3">
    <name type="scientific">Paenibacillus rigui</name>
    <dbReference type="NCBI Taxonomy" id="554312"/>
    <lineage>
        <taxon>Bacteria</taxon>
        <taxon>Bacillati</taxon>
        <taxon>Bacillota</taxon>
        <taxon>Bacilli</taxon>
        <taxon>Bacillales</taxon>
        <taxon>Paenibacillaceae</taxon>
        <taxon>Paenibacillus</taxon>
    </lineage>
</organism>
<dbReference type="EMBL" id="NMQW01000033">
    <property type="protein sequence ID" value="OXM84390.1"/>
    <property type="molecule type" value="Genomic_DNA"/>
</dbReference>
<feature type="transmembrane region" description="Helical" evidence="1">
    <location>
        <begin position="9"/>
        <end position="26"/>
    </location>
</feature>
<gene>
    <name evidence="2" type="ORF">CF651_21680</name>
</gene>
<feature type="transmembrane region" description="Helical" evidence="1">
    <location>
        <begin position="283"/>
        <end position="302"/>
    </location>
</feature>
<feature type="transmembrane region" description="Helical" evidence="1">
    <location>
        <begin position="227"/>
        <end position="247"/>
    </location>
</feature>